<keyword evidence="1" id="KW-0732">Signal</keyword>
<dbReference type="Pfam" id="PF09697">
    <property type="entry name" value="Porph_ging"/>
    <property type="match status" value="1"/>
</dbReference>
<comment type="caution">
    <text evidence="2">The sequence shown here is derived from an EMBL/GenBank/DDBJ whole genome shotgun (WGS) entry which is preliminary data.</text>
</comment>
<evidence type="ECO:0000313" key="3">
    <source>
        <dbReference type="Proteomes" id="UP001501436"/>
    </source>
</evidence>
<gene>
    <name evidence="2" type="ORF">GCM10023313_00020</name>
</gene>
<dbReference type="Proteomes" id="UP001501436">
    <property type="component" value="Unassembled WGS sequence"/>
</dbReference>
<dbReference type="NCBIfam" id="TIGR01200">
    <property type="entry name" value="GLPGLI"/>
    <property type="match status" value="1"/>
</dbReference>
<feature type="chain" id="PRO_5045864884" evidence="1">
    <location>
        <begin position="25"/>
        <end position="260"/>
    </location>
</feature>
<keyword evidence="3" id="KW-1185">Reference proteome</keyword>
<sequence>MKTIYKQLTALLVLVVLSIGTLNAQNKHFTKSGTIEFEKSANMYALLRKEINKDNETYMANVYDAYKRNNPQFKKLKATLAFGDNKTLFTPIPEENNPQYWGNRAIVGQNNVVFTDLNANKIIAQKKVFEETFLLKDSTRQIKWKITSETRNIAGYECRRANALVLDSIYVVAFYTDEIPVSGGPESFSGLPGMILGVALPHDNITWFATKVTDTNVPAASLNAPAKGKAVDRKTFVNTVKSAMKDWGEYAQGVLKAVML</sequence>
<evidence type="ECO:0000256" key="1">
    <source>
        <dbReference type="SAM" id="SignalP"/>
    </source>
</evidence>
<accession>A0ABP9FFD5</accession>
<reference evidence="3" key="1">
    <citation type="journal article" date="2019" name="Int. J. Syst. Evol. Microbiol.">
        <title>The Global Catalogue of Microorganisms (GCM) 10K type strain sequencing project: providing services to taxonomists for standard genome sequencing and annotation.</title>
        <authorList>
            <consortium name="The Broad Institute Genomics Platform"/>
            <consortium name="The Broad Institute Genome Sequencing Center for Infectious Disease"/>
            <person name="Wu L."/>
            <person name="Ma J."/>
        </authorList>
    </citation>
    <scope>NUCLEOTIDE SEQUENCE [LARGE SCALE GENOMIC DNA]</scope>
    <source>
        <strain evidence="3">JCM 18283</strain>
    </source>
</reference>
<proteinExistence type="predicted"/>
<feature type="signal peptide" evidence="1">
    <location>
        <begin position="1"/>
        <end position="24"/>
    </location>
</feature>
<dbReference type="EMBL" id="BAABJI010000001">
    <property type="protein sequence ID" value="GAA4901550.1"/>
    <property type="molecule type" value="Genomic_DNA"/>
</dbReference>
<name>A0ABP9FFD5_9SPHI</name>
<dbReference type="RefSeq" id="WP_345328662.1">
    <property type="nucleotide sequence ID" value="NZ_BAABJI010000001.1"/>
</dbReference>
<protein>
    <submittedName>
        <fullName evidence="2">GLPGLI family protein</fullName>
    </submittedName>
</protein>
<evidence type="ECO:0000313" key="2">
    <source>
        <dbReference type="EMBL" id="GAA4901550.1"/>
    </source>
</evidence>
<organism evidence="2 3">
    <name type="scientific">Mucilaginibacter defluvii</name>
    <dbReference type="NCBI Taxonomy" id="1196019"/>
    <lineage>
        <taxon>Bacteria</taxon>
        <taxon>Pseudomonadati</taxon>
        <taxon>Bacteroidota</taxon>
        <taxon>Sphingobacteriia</taxon>
        <taxon>Sphingobacteriales</taxon>
        <taxon>Sphingobacteriaceae</taxon>
        <taxon>Mucilaginibacter</taxon>
    </lineage>
</organism>
<dbReference type="InterPro" id="IPR005901">
    <property type="entry name" value="GLPGLI"/>
</dbReference>